<feature type="compositionally biased region" description="Acidic residues" evidence="1">
    <location>
        <begin position="84"/>
        <end position="100"/>
    </location>
</feature>
<reference evidence="3" key="1">
    <citation type="journal article" date="2015" name="Nat. Genet.">
        <title>The genome and transcriptome of the zoonotic hookworm Ancylostoma ceylanicum identify infection-specific gene families.</title>
        <authorList>
            <person name="Schwarz E.M."/>
            <person name="Hu Y."/>
            <person name="Antoshechkin I."/>
            <person name="Miller M.M."/>
            <person name="Sternberg P.W."/>
            <person name="Aroian R.V."/>
        </authorList>
    </citation>
    <scope>NUCLEOTIDE SEQUENCE</scope>
    <source>
        <strain evidence="3">HY135</strain>
    </source>
</reference>
<feature type="region of interest" description="Disordered" evidence="1">
    <location>
        <begin position="315"/>
        <end position="342"/>
    </location>
</feature>
<proteinExistence type="predicted"/>
<dbReference type="AlphaFoldDB" id="A0A016VFH0"/>
<feature type="compositionally biased region" description="Acidic residues" evidence="1">
    <location>
        <begin position="325"/>
        <end position="337"/>
    </location>
</feature>
<dbReference type="OrthoDB" id="5868703at2759"/>
<name>A0A016VFH0_9BILA</name>
<comment type="caution">
    <text evidence="2">The sequence shown here is derived from an EMBL/GenBank/DDBJ whole genome shotgun (WGS) entry which is preliminary data.</text>
</comment>
<feature type="region of interest" description="Disordered" evidence="1">
    <location>
        <begin position="63"/>
        <end position="113"/>
    </location>
</feature>
<dbReference type="EMBL" id="JARK01001347">
    <property type="protein sequence ID" value="EYC26150.1"/>
    <property type="molecule type" value="Genomic_DNA"/>
</dbReference>
<sequence>MLNSFEGNMVLAIGVDGGDPFAASNSTRHDRAARSGILSGTSNYGVFLKVSWSPYLLPSNAMNNYQENPDSPPRRRFYLLPSSDSDDAEEDGEQREEEEVFEQKVPPFLSPDFVPPPAAPQEDVKPDLIIKKPIVDAPHGLSLWKPNITKHVETGRKKTSMDNAMDKERFLLRKIGQDALADMLYNKRDVIKKHIWNADEIIFNDDEDISSVRSFIEERYRLHFGLDRNGRPRVLSEEEAVERDFLIDNSYFISRVILRMHNLEPDDYKGKIENFHMLAKLAVFQEEKAIRDSELAEMDKERQRIFFRHKAKSAQLARSRAGEQSSDDEDEGDSDGEQPDRQAEVENELIRQMKELKMDINPEQVAICVSEMIAAMNIHPERHERVRQSSPPRQPVFSEDKPIIDLPWASEGESGGDEVLDVEAPAESNLTEEEAAKTETKHEISFDWSTDLFPDEEVAALGEKRPLDALDVLDPRPKRRAVEKDGRLEQKPMDTAPPPLHLRSCLIHHDKFPTDTNEMQLSVKDRIKWREELETHSAKKKVVRFLDFDDPRNTCRFYVRPLDEGTADRRSHKENQLRDVTKQAHYIDCTLSRGHHIIRKYLSVNITPSATNSHTPEEFLKKLSKWQDGSVYMTQYEMNHPSKFLVLNARESKTPNGLRLPAVPGRNPAHIANISNEARAHVLSELRLTMRQFRQNRAGISLVRHLDENIFRVAGILILSDGLLSCVESRKLSNAMLHRFHPSQGVEDMLEVIDRCPYEELEIRHCVLAWGHDLIAYFQQSPIVATGRAVALWKRRKALVHLRNVFERKKQLFEQEGYRRRKSTVFWLTTIPEIGDFAKKFATFNKILRTLFYDHPHFRILDWALEVDRCKPTEKRRSLYTKVAVEERMAQLFDLCRRELDLTYFRYSPQKHVDRMISYQRQDYDCG</sequence>
<evidence type="ECO:0000256" key="1">
    <source>
        <dbReference type="SAM" id="MobiDB-lite"/>
    </source>
</evidence>
<gene>
    <name evidence="2" type="primary">Acey_s0011.g1587</name>
    <name evidence="2" type="ORF">Y032_0011g1587</name>
</gene>
<accession>A0A016VFH0</accession>
<evidence type="ECO:0000313" key="3">
    <source>
        <dbReference type="Proteomes" id="UP000024635"/>
    </source>
</evidence>
<feature type="region of interest" description="Disordered" evidence="1">
    <location>
        <begin position="476"/>
        <end position="500"/>
    </location>
</feature>
<keyword evidence="3" id="KW-1185">Reference proteome</keyword>
<feature type="compositionally biased region" description="Basic and acidic residues" evidence="1">
    <location>
        <begin position="476"/>
        <end position="492"/>
    </location>
</feature>
<organism evidence="2 3">
    <name type="scientific">Ancylostoma ceylanicum</name>
    <dbReference type="NCBI Taxonomy" id="53326"/>
    <lineage>
        <taxon>Eukaryota</taxon>
        <taxon>Metazoa</taxon>
        <taxon>Ecdysozoa</taxon>
        <taxon>Nematoda</taxon>
        <taxon>Chromadorea</taxon>
        <taxon>Rhabditida</taxon>
        <taxon>Rhabditina</taxon>
        <taxon>Rhabditomorpha</taxon>
        <taxon>Strongyloidea</taxon>
        <taxon>Ancylostomatidae</taxon>
        <taxon>Ancylostomatinae</taxon>
        <taxon>Ancylostoma</taxon>
    </lineage>
</organism>
<dbReference type="Proteomes" id="UP000024635">
    <property type="component" value="Unassembled WGS sequence"/>
</dbReference>
<protein>
    <submittedName>
        <fullName evidence="2">Uncharacterized protein</fullName>
    </submittedName>
</protein>
<evidence type="ECO:0000313" key="2">
    <source>
        <dbReference type="EMBL" id="EYC26150.1"/>
    </source>
</evidence>